<evidence type="ECO:0000313" key="2">
    <source>
        <dbReference type="EMBL" id="KUN38806.1"/>
    </source>
</evidence>
<gene>
    <name evidence="2" type="ORF">AQJ30_11840</name>
</gene>
<organism evidence="2 3">
    <name type="scientific">Streptomyces longwoodensis</name>
    <dbReference type="NCBI Taxonomy" id="68231"/>
    <lineage>
        <taxon>Bacteria</taxon>
        <taxon>Bacillati</taxon>
        <taxon>Actinomycetota</taxon>
        <taxon>Actinomycetes</taxon>
        <taxon>Kitasatosporales</taxon>
        <taxon>Streptomycetaceae</taxon>
        <taxon>Streptomyces</taxon>
    </lineage>
</organism>
<protein>
    <recommendedName>
        <fullName evidence="4">DUF3618 domain-containing protein</fullName>
    </recommendedName>
</protein>
<proteinExistence type="predicted"/>
<keyword evidence="1" id="KW-1133">Transmembrane helix</keyword>
<dbReference type="Proteomes" id="UP000053271">
    <property type="component" value="Unassembled WGS sequence"/>
</dbReference>
<keyword evidence="1" id="KW-0812">Transmembrane</keyword>
<reference evidence="2 3" key="1">
    <citation type="submission" date="2015-10" db="EMBL/GenBank/DDBJ databases">
        <title>Draft genome sequence of Streptomyces longwoodensis DSM 41677, type strain for the species Streptomyces longwoodensis.</title>
        <authorList>
            <person name="Ruckert C."/>
            <person name="Winkler A."/>
            <person name="Kalinowski J."/>
            <person name="Kampfer P."/>
            <person name="Glaeser S."/>
        </authorList>
    </citation>
    <scope>NUCLEOTIDE SEQUENCE [LARGE SCALE GENOMIC DNA]</scope>
    <source>
        <strain evidence="2 3">DSM 41677</strain>
    </source>
</reference>
<evidence type="ECO:0008006" key="4">
    <source>
        <dbReference type="Google" id="ProtNLM"/>
    </source>
</evidence>
<name>A0A101QZ87_9ACTN</name>
<keyword evidence="1" id="KW-0472">Membrane</keyword>
<evidence type="ECO:0000256" key="1">
    <source>
        <dbReference type="SAM" id="Phobius"/>
    </source>
</evidence>
<evidence type="ECO:0000313" key="3">
    <source>
        <dbReference type="Proteomes" id="UP000053271"/>
    </source>
</evidence>
<dbReference type="EMBL" id="LMWS01000014">
    <property type="protein sequence ID" value="KUN38806.1"/>
    <property type="molecule type" value="Genomic_DNA"/>
</dbReference>
<accession>A0A101QZ87</accession>
<dbReference type="STRING" id="68231.AQJ30_11840"/>
<keyword evidence="3" id="KW-1185">Reference proteome</keyword>
<dbReference type="AlphaFoldDB" id="A0A101QZ87"/>
<feature type="transmembrane region" description="Helical" evidence="1">
    <location>
        <begin position="87"/>
        <end position="104"/>
    </location>
</feature>
<sequence length="109" mass="11370">MADKAAHADVGDRARVRAADLLDRAGALTVQLEAGVGRAQYVAHERLTRIGRTGPAQVTRAGAALERTAPRPTRAAVRFGVRHPGPALFLTSAGLGAAVAIGVARRRSR</sequence>
<comment type="caution">
    <text evidence="2">The sequence shown here is derived from an EMBL/GenBank/DDBJ whole genome shotgun (WGS) entry which is preliminary data.</text>
</comment>